<protein>
    <submittedName>
        <fullName evidence="1 2">Uncharacterized protein</fullName>
    </submittedName>
</protein>
<reference evidence="1 2" key="1">
    <citation type="journal article" date="2010" name="Nature">
        <title>Genome sequence of the palaeopolyploid soybean.</title>
        <authorList>
            <person name="Schmutz J."/>
            <person name="Cannon S.B."/>
            <person name="Schlueter J."/>
            <person name="Ma J."/>
            <person name="Mitros T."/>
            <person name="Nelson W."/>
            <person name="Hyten D.L."/>
            <person name="Song Q."/>
            <person name="Thelen J.J."/>
            <person name="Cheng J."/>
            <person name="Xu D."/>
            <person name="Hellsten U."/>
            <person name="May G.D."/>
            <person name="Yu Y."/>
            <person name="Sakurai T."/>
            <person name="Umezawa T."/>
            <person name="Bhattacharyya M.K."/>
            <person name="Sandhu D."/>
            <person name="Valliyodan B."/>
            <person name="Lindquist E."/>
            <person name="Peto M."/>
            <person name="Grant D."/>
            <person name="Shu S."/>
            <person name="Goodstein D."/>
            <person name="Barry K."/>
            <person name="Futrell-Griggs M."/>
            <person name="Abernathy B."/>
            <person name="Du J."/>
            <person name="Tian Z."/>
            <person name="Zhu L."/>
            <person name="Gill N."/>
            <person name="Joshi T."/>
            <person name="Libault M."/>
            <person name="Sethuraman A."/>
            <person name="Zhang X.-C."/>
            <person name="Shinozaki K."/>
            <person name="Nguyen H.T."/>
            <person name="Wing R.A."/>
            <person name="Cregan P."/>
            <person name="Specht J."/>
            <person name="Grimwood J."/>
            <person name="Rokhsar D."/>
            <person name="Stacey G."/>
            <person name="Shoemaker R.C."/>
            <person name="Jackson S.A."/>
        </authorList>
    </citation>
    <scope>NUCLEOTIDE SEQUENCE</scope>
    <source>
        <strain evidence="2">cv. Williams 82</strain>
        <tissue evidence="1">Callus</tissue>
    </source>
</reference>
<evidence type="ECO:0000313" key="3">
    <source>
        <dbReference type="Proteomes" id="UP000008827"/>
    </source>
</evidence>
<dbReference type="AlphaFoldDB" id="A0A0R0JPE8"/>
<dbReference type="EnsemblPlants" id="KRH56487">
    <property type="protein sequence ID" value="KRH56487"/>
    <property type="gene ID" value="GLYMA_06G325800"/>
</dbReference>
<reference evidence="1" key="3">
    <citation type="submission" date="2018-07" db="EMBL/GenBank/DDBJ databases">
        <title>WGS assembly of Glycine max.</title>
        <authorList>
            <person name="Schmutz J."/>
            <person name="Cannon S."/>
            <person name="Schlueter J."/>
            <person name="Ma J."/>
            <person name="Mitros T."/>
            <person name="Nelson W."/>
            <person name="Hyten D."/>
            <person name="Song Q."/>
            <person name="Thelen J."/>
            <person name="Cheng J."/>
            <person name="Xu D."/>
            <person name="Hellsten U."/>
            <person name="May G."/>
            <person name="Yu Y."/>
            <person name="Sakurai T."/>
            <person name="Umezawa T."/>
            <person name="Bhattacharyya M."/>
            <person name="Sandhu D."/>
            <person name="Valliyodan B."/>
            <person name="Lindquist E."/>
            <person name="Peto M."/>
            <person name="Grant D."/>
            <person name="Shu S."/>
            <person name="Goodstein D."/>
            <person name="Barry K."/>
            <person name="Futrell-Griggs M."/>
            <person name="Abernathy B."/>
            <person name="Du J."/>
            <person name="Tian Z."/>
            <person name="Zhu L."/>
            <person name="Gill N."/>
            <person name="Joshi T."/>
            <person name="Libault M."/>
            <person name="Sethuraman A."/>
            <person name="Zhang X."/>
            <person name="Shinozaki K."/>
            <person name="Nguyen H."/>
            <person name="Wing R."/>
            <person name="Cregan P."/>
            <person name="Specht J."/>
            <person name="Grimwood J."/>
            <person name="Rokhsar D."/>
            <person name="Stacey G."/>
            <person name="Shoemaker R."/>
            <person name="Jackson S."/>
        </authorList>
    </citation>
    <scope>NUCLEOTIDE SEQUENCE</scope>
    <source>
        <tissue evidence="1">Callus</tissue>
    </source>
</reference>
<dbReference type="Proteomes" id="UP000008827">
    <property type="component" value="Chromosome 6"/>
</dbReference>
<proteinExistence type="predicted"/>
<dbReference type="InParanoid" id="A0A0R0JPE8"/>
<name>A0A0R0JPE8_SOYBN</name>
<accession>A0A0R0JPE8</accession>
<keyword evidence="3" id="KW-1185">Reference proteome</keyword>
<evidence type="ECO:0000313" key="2">
    <source>
        <dbReference type="EnsemblPlants" id="KRH56487"/>
    </source>
</evidence>
<dbReference type="Gramene" id="KRH56487">
    <property type="protein sequence ID" value="KRH56487"/>
    <property type="gene ID" value="GLYMA_06G325800"/>
</dbReference>
<evidence type="ECO:0000313" key="1">
    <source>
        <dbReference type="EMBL" id="KRH56487.1"/>
    </source>
</evidence>
<reference evidence="2" key="2">
    <citation type="submission" date="2018-02" db="UniProtKB">
        <authorList>
            <consortium name="EnsemblPlants"/>
        </authorList>
    </citation>
    <scope>IDENTIFICATION</scope>
    <source>
        <strain evidence="2">Williams 82</strain>
    </source>
</reference>
<organism evidence="1">
    <name type="scientific">Glycine max</name>
    <name type="common">Soybean</name>
    <name type="synonym">Glycine hispida</name>
    <dbReference type="NCBI Taxonomy" id="3847"/>
    <lineage>
        <taxon>Eukaryota</taxon>
        <taxon>Viridiplantae</taxon>
        <taxon>Streptophyta</taxon>
        <taxon>Embryophyta</taxon>
        <taxon>Tracheophyta</taxon>
        <taxon>Spermatophyta</taxon>
        <taxon>Magnoliopsida</taxon>
        <taxon>eudicotyledons</taxon>
        <taxon>Gunneridae</taxon>
        <taxon>Pentapetalae</taxon>
        <taxon>rosids</taxon>
        <taxon>fabids</taxon>
        <taxon>Fabales</taxon>
        <taxon>Fabaceae</taxon>
        <taxon>Papilionoideae</taxon>
        <taxon>50 kb inversion clade</taxon>
        <taxon>NPAAA clade</taxon>
        <taxon>indigoferoid/millettioid clade</taxon>
        <taxon>Phaseoleae</taxon>
        <taxon>Glycine</taxon>
        <taxon>Glycine subgen. Soja</taxon>
    </lineage>
</organism>
<sequence>MLYAVSPSFSRNMASVINLSCYHHHHIHLLSPRFCSLSYHLRKFYLNVWLFLVPAPFCCFCFACPDLSCCPCILWYVCLVLRLAASS</sequence>
<dbReference type="EMBL" id="CM000839">
    <property type="protein sequence ID" value="KRH56487.1"/>
    <property type="molecule type" value="Genomic_DNA"/>
</dbReference>
<gene>
    <name evidence="1" type="ORF">GLYMA_06G325800</name>
</gene>